<proteinExistence type="predicted"/>
<dbReference type="EMBL" id="NISK01000004">
    <property type="protein sequence ID" value="OWQ94813.1"/>
    <property type="molecule type" value="Genomic_DNA"/>
</dbReference>
<evidence type="ECO:0000313" key="3">
    <source>
        <dbReference type="EMBL" id="OWQ94813.1"/>
    </source>
</evidence>
<keyword evidence="1" id="KW-0812">Transmembrane</keyword>
<evidence type="ECO:0000313" key="4">
    <source>
        <dbReference type="Proteomes" id="UP000197361"/>
    </source>
</evidence>
<dbReference type="RefSeq" id="WP_088442978.1">
    <property type="nucleotide sequence ID" value="NZ_BMMC01000016.1"/>
</dbReference>
<organism evidence="3 4">
    <name type="scientific">Sphingopyxis bauzanensis</name>
    <dbReference type="NCBI Taxonomy" id="651663"/>
    <lineage>
        <taxon>Bacteria</taxon>
        <taxon>Pseudomonadati</taxon>
        <taxon>Pseudomonadota</taxon>
        <taxon>Alphaproteobacteria</taxon>
        <taxon>Sphingomonadales</taxon>
        <taxon>Sphingomonadaceae</taxon>
        <taxon>Sphingopyxis</taxon>
    </lineage>
</organism>
<feature type="transmembrane region" description="Helical" evidence="1">
    <location>
        <begin position="20"/>
        <end position="40"/>
    </location>
</feature>
<reference evidence="3 4" key="1">
    <citation type="journal article" date="2010" name="Int. J. Syst. Evol. Microbiol.">
        <title>Sphingopyxis bauzanensis sp. nov., a psychrophilic bacterium isolated from soil.</title>
        <authorList>
            <person name="Zhang D.C."/>
            <person name="Liu H.C."/>
            <person name="Xin Y.H."/>
            <person name="Zhou Y.G."/>
            <person name="Schinner F."/>
            <person name="Margesin R."/>
        </authorList>
    </citation>
    <scope>NUCLEOTIDE SEQUENCE [LARGE SCALE GENOMIC DNA]</scope>
    <source>
        <strain evidence="3 4">DSM 22271</strain>
    </source>
</reference>
<dbReference type="Proteomes" id="UP000197361">
    <property type="component" value="Unassembled WGS sequence"/>
</dbReference>
<dbReference type="OrthoDB" id="9790842at2"/>
<sequence length="147" mass="17178">MPEVLDRFRSSTWGWLRGTLLGWLTLLLCLVGIGFLIILVQWIRFLDVTYELTEDRLILRKGIFVKSIDEIELYRVKDVRMDFTMISQWAGIGTVGIDSSDETTRKGALVMPYIERAAERREEMRRLVDAARQKRRVRELDVSSDLL</sequence>
<name>A0A246JPT0_9SPHN</name>
<dbReference type="PANTHER" id="PTHR37938:SF1">
    <property type="entry name" value="BLL0215 PROTEIN"/>
    <property type="match status" value="1"/>
</dbReference>
<evidence type="ECO:0000259" key="2">
    <source>
        <dbReference type="Pfam" id="PF03703"/>
    </source>
</evidence>
<dbReference type="Pfam" id="PF03703">
    <property type="entry name" value="bPH_2"/>
    <property type="match status" value="1"/>
</dbReference>
<dbReference type="AlphaFoldDB" id="A0A246JPT0"/>
<dbReference type="InterPro" id="IPR005182">
    <property type="entry name" value="YdbS-like_PH"/>
</dbReference>
<accession>A0A246JPT0</accession>
<evidence type="ECO:0000256" key="1">
    <source>
        <dbReference type="SAM" id="Phobius"/>
    </source>
</evidence>
<comment type="caution">
    <text evidence="3">The sequence shown here is derived from an EMBL/GenBank/DDBJ whole genome shotgun (WGS) entry which is preliminary data.</text>
</comment>
<gene>
    <name evidence="3" type="ORF">CDQ92_17325</name>
</gene>
<protein>
    <recommendedName>
        <fullName evidence="2">YdbS-like PH domain-containing protein</fullName>
    </recommendedName>
</protein>
<keyword evidence="1" id="KW-1133">Transmembrane helix</keyword>
<keyword evidence="1" id="KW-0472">Membrane</keyword>
<feature type="domain" description="YdbS-like PH" evidence="2">
    <location>
        <begin position="48"/>
        <end position="113"/>
    </location>
</feature>
<dbReference type="PANTHER" id="PTHR37938">
    <property type="entry name" value="BLL0215 PROTEIN"/>
    <property type="match status" value="1"/>
</dbReference>
<keyword evidence="4" id="KW-1185">Reference proteome</keyword>